<proteinExistence type="predicted"/>
<evidence type="ECO:0000313" key="2">
    <source>
        <dbReference type="Proteomes" id="UP000320762"/>
    </source>
</evidence>
<keyword evidence="2" id="KW-1185">Reference proteome</keyword>
<organism evidence="1 2">
    <name type="scientific">Schizophyllum amplum</name>
    <dbReference type="NCBI Taxonomy" id="97359"/>
    <lineage>
        <taxon>Eukaryota</taxon>
        <taxon>Fungi</taxon>
        <taxon>Dikarya</taxon>
        <taxon>Basidiomycota</taxon>
        <taxon>Agaricomycotina</taxon>
        <taxon>Agaricomycetes</taxon>
        <taxon>Agaricomycetidae</taxon>
        <taxon>Agaricales</taxon>
        <taxon>Schizophyllaceae</taxon>
        <taxon>Schizophyllum</taxon>
    </lineage>
</organism>
<reference evidence="1 2" key="1">
    <citation type="journal article" date="2019" name="New Phytol.">
        <title>Comparative genomics reveals unique wood-decay strategies and fruiting body development in the Schizophyllaceae.</title>
        <authorList>
            <person name="Almasi E."/>
            <person name="Sahu N."/>
            <person name="Krizsan K."/>
            <person name="Balint B."/>
            <person name="Kovacs G.M."/>
            <person name="Kiss B."/>
            <person name="Cseklye J."/>
            <person name="Drula E."/>
            <person name="Henrissat B."/>
            <person name="Nagy I."/>
            <person name="Chovatia M."/>
            <person name="Adam C."/>
            <person name="LaButti K."/>
            <person name="Lipzen A."/>
            <person name="Riley R."/>
            <person name="Grigoriev I.V."/>
            <person name="Nagy L.G."/>
        </authorList>
    </citation>
    <scope>NUCLEOTIDE SEQUENCE [LARGE SCALE GENOMIC DNA]</scope>
    <source>
        <strain evidence="1 2">NL-1724</strain>
    </source>
</reference>
<gene>
    <name evidence="1" type="ORF">BD626DRAFT_577940</name>
</gene>
<name>A0A550BSC5_9AGAR</name>
<comment type="caution">
    <text evidence="1">The sequence shown here is derived from an EMBL/GenBank/DDBJ whole genome shotgun (WGS) entry which is preliminary data.</text>
</comment>
<accession>A0A550BSC5</accession>
<dbReference type="Proteomes" id="UP000320762">
    <property type="component" value="Unassembled WGS sequence"/>
</dbReference>
<dbReference type="EMBL" id="VDMD01000151">
    <property type="protein sequence ID" value="TRM55411.1"/>
    <property type="molecule type" value="Genomic_DNA"/>
</dbReference>
<protein>
    <submittedName>
        <fullName evidence="1">Uncharacterized protein</fullName>
    </submittedName>
</protein>
<evidence type="ECO:0000313" key="1">
    <source>
        <dbReference type="EMBL" id="TRM55411.1"/>
    </source>
</evidence>
<sequence>MSTGGAGTRDRCPYPNISVKLYYHQGDAIPRTRSLLFVPRRAPWRVRKSEFRLLTTAFYDPPAA</sequence>
<dbReference type="AlphaFoldDB" id="A0A550BSC5"/>